<name>A0A1G1TBN8_9BACT</name>
<dbReference type="EMBL" id="MDZB01000066">
    <property type="protein sequence ID" value="OGX88276.1"/>
    <property type="molecule type" value="Genomic_DNA"/>
</dbReference>
<dbReference type="Proteomes" id="UP000176294">
    <property type="component" value="Unassembled WGS sequence"/>
</dbReference>
<dbReference type="STRING" id="1908237.BEN47_09355"/>
<proteinExistence type="predicted"/>
<sequence>MSADYQPIDCGFYDELEAAATLKKRVALQYFNDLRQLCLGSGVIDTLFIRDKVEFMRLKSGEEIRLDHLIRLDDKPAPAYADYPDFSCGC</sequence>
<gene>
    <name evidence="1" type="ORF">BEN47_09355</name>
</gene>
<organism evidence="1 2">
    <name type="scientific">Hymenobacter lapidarius</name>
    <dbReference type="NCBI Taxonomy" id="1908237"/>
    <lineage>
        <taxon>Bacteria</taxon>
        <taxon>Pseudomonadati</taxon>
        <taxon>Bacteroidota</taxon>
        <taxon>Cytophagia</taxon>
        <taxon>Cytophagales</taxon>
        <taxon>Hymenobacteraceae</taxon>
        <taxon>Hymenobacter</taxon>
    </lineage>
</organism>
<comment type="caution">
    <text evidence="1">The sequence shown here is derived from an EMBL/GenBank/DDBJ whole genome shotgun (WGS) entry which is preliminary data.</text>
</comment>
<accession>A0A1G1TBN8</accession>
<reference evidence="1 2" key="1">
    <citation type="submission" date="2016-08" db="EMBL/GenBank/DDBJ databases">
        <title>Hymenobacter coccineus sp. nov., Hymenobacter lapidarius sp. nov. and Hymenobacter glacialis sp. nov., isolated from Antarctic soil.</title>
        <authorList>
            <person name="Sedlacek I."/>
            <person name="Kralova S."/>
            <person name="Kyrova K."/>
            <person name="Maslanova I."/>
            <person name="Stankova E."/>
            <person name="Vrbovska V."/>
            <person name="Nemec M."/>
            <person name="Bartak M."/>
            <person name="Svec P."/>
            <person name="Busse H.-J."/>
            <person name="Pantucek R."/>
        </authorList>
    </citation>
    <scope>NUCLEOTIDE SEQUENCE [LARGE SCALE GENOMIC DNA]</scope>
    <source>
        <strain evidence="1 2">CCM 8643</strain>
    </source>
</reference>
<evidence type="ECO:0008006" key="3">
    <source>
        <dbReference type="Google" id="ProtNLM"/>
    </source>
</evidence>
<dbReference type="AlphaFoldDB" id="A0A1G1TBN8"/>
<evidence type="ECO:0000313" key="2">
    <source>
        <dbReference type="Proteomes" id="UP000176294"/>
    </source>
</evidence>
<dbReference type="InterPro" id="IPR023534">
    <property type="entry name" value="Rof/RNase_P-like"/>
</dbReference>
<keyword evidence="2" id="KW-1185">Reference proteome</keyword>
<dbReference type="InterPro" id="IPR038626">
    <property type="entry name" value="Rof-like_sf"/>
</dbReference>
<protein>
    <recommendedName>
        <fullName evidence="3">Transcriptional antiterminator, Rof</fullName>
    </recommendedName>
</protein>
<evidence type="ECO:0000313" key="1">
    <source>
        <dbReference type="EMBL" id="OGX88276.1"/>
    </source>
</evidence>
<dbReference type="SUPFAM" id="SSF101744">
    <property type="entry name" value="Rof/RNase P subunit-like"/>
    <property type="match status" value="1"/>
</dbReference>
<dbReference type="Gene3D" id="2.30.30.400">
    <property type="entry name" value="Rof-like"/>
    <property type="match status" value="1"/>
</dbReference>